<dbReference type="PANTHER" id="PTHR30451">
    <property type="entry name" value="OUTER MEMBRANE USHER PROTEIN"/>
    <property type="match status" value="1"/>
</dbReference>
<comment type="similarity">
    <text evidence="2">Belongs to the fimbrial export usher family.</text>
</comment>
<dbReference type="SUPFAM" id="SSF141729">
    <property type="entry name" value="FimD N-terminal domain-like"/>
    <property type="match status" value="1"/>
</dbReference>
<protein>
    <submittedName>
        <fullName evidence="11">Fimbrial biogenesis outer membrane usher protein</fullName>
    </submittedName>
</protein>
<dbReference type="Pfam" id="PF13954">
    <property type="entry name" value="PapC_N"/>
    <property type="match status" value="1"/>
</dbReference>
<evidence type="ECO:0000256" key="8">
    <source>
        <dbReference type="ARBA" id="ARBA00023237"/>
    </source>
</evidence>
<feature type="domain" description="PapC N-terminal" evidence="10">
    <location>
        <begin position="28"/>
        <end position="168"/>
    </location>
</feature>
<evidence type="ECO:0000256" key="4">
    <source>
        <dbReference type="ARBA" id="ARBA00022558"/>
    </source>
</evidence>
<evidence type="ECO:0000256" key="6">
    <source>
        <dbReference type="ARBA" id="ARBA00022729"/>
    </source>
</evidence>
<dbReference type="GO" id="GO:0009279">
    <property type="term" value="C:cell outer membrane"/>
    <property type="evidence" value="ECO:0007669"/>
    <property type="project" value="UniProtKB-SubCell"/>
</dbReference>
<evidence type="ECO:0000256" key="3">
    <source>
        <dbReference type="ARBA" id="ARBA00022448"/>
    </source>
</evidence>
<evidence type="ECO:0000256" key="7">
    <source>
        <dbReference type="ARBA" id="ARBA00023136"/>
    </source>
</evidence>
<evidence type="ECO:0000313" key="11">
    <source>
        <dbReference type="EMBL" id="NWN61181.1"/>
    </source>
</evidence>
<keyword evidence="7" id="KW-0472">Membrane</keyword>
<keyword evidence="4" id="KW-1029">Fimbrium biogenesis</keyword>
<dbReference type="InterPro" id="IPR000015">
    <property type="entry name" value="Fimb_usher"/>
</dbReference>
<keyword evidence="3" id="KW-0813">Transport</keyword>
<dbReference type="EMBL" id="JABUHS010000054">
    <property type="protein sequence ID" value="NWN61181.1"/>
    <property type="molecule type" value="Genomic_DNA"/>
</dbReference>
<evidence type="ECO:0000256" key="5">
    <source>
        <dbReference type="ARBA" id="ARBA00022692"/>
    </source>
</evidence>
<evidence type="ECO:0000256" key="9">
    <source>
        <dbReference type="SAM" id="MobiDB-lite"/>
    </source>
</evidence>
<accession>A0A7Y8RLN3</accession>
<organism evidence="11 12">
    <name type="scientific">Pseudomonas allii</name>
    <dbReference type="NCBI Taxonomy" id="2740531"/>
    <lineage>
        <taxon>Bacteria</taxon>
        <taxon>Pseudomonadati</taxon>
        <taxon>Pseudomonadota</taxon>
        <taxon>Gammaproteobacteria</taxon>
        <taxon>Pseudomonadales</taxon>
        <taxon>Pseudomonadaceae</taxon>
        <taxon>Pseudomonas</taxon>
    </lineage>
</organism>
<sequence length="250" mass="26915">MNRQSMLAGLISAALTSIEHVTAAEPVFDLQAFSSEGAAVDVSRFSRYDLISPGTHLMEIIVNGQPMGRREVTFMTPDAQADAVPCVDRDLLLQLGVAPERIGTLLTASECPALEDWLPAATSRVDAAALEWAVSLPQVYVKQLPRGFIDPSYWDEGIDAGLLNYTFSTTRMTAGAGTDRAYLGLNAGLNLGRWRCGTKARRPGIRRPASRPIKTPRPLRNAASQCGRRSCASATVSAAGRSWKAYAYGA</sequence>
<dbReference type="GO" id="GO:0015473">
    <property type="term" value="F:fimbrial usher porin activity"/>
    <property type="evidence" value="ECO:0007669"/>
    <property type="project" value="InterPro"/>
</dbReference>
<reference evidence="11 12" key="1">
    <citation type="submission" date="2020-05" db="EMBL/GenBank/DDBJ databases">
        <title>Onion-isolated Pseudomonas sp.</title>
        <authorList>
            <person name="Fujikawa T."/>
            <person name="Sawada H."/>
        </authorList>
    </citation>
    <scope>NUCLEOTIDE SEQUENCE [LARGE SCALE GENOMIC DNA]</scope>
    <source>
        <strain evidence="11 12">MAFF 301512</strain>
    </source>
</reference>
<dbReference type="InterPro" id="IPR037224">
    <property type="entry name" value="PapC_N_sf"/>
</dbReference>
<name>A0A7Y8RLN3_9PSED</name>
<evidence type="ECO:0000256" key="1">
    <source>
        <dbReference type="ARBA" id="ARBA00004571"/>
    </source>
</evidence>
<proteinExistence type="inferred from homology"/>
<feature type="region of interest" description="Disordered" evidence="9">
    <location>
        <begin position="202"/>
        <end position="221"/>
    </location>
</feature>
<dbReference type="Proteomes" id="UP000543908">
    <property type="component" value="Unassembled WGS sequence"/>
</dbReference>
<dbReference type="Gene3D" id="3.10.20.410">
    <property type="match status" value="1"/>
</dbReference>
<evidence type="ECO:0000259" key="10">
    <source>
        <dbReference type="Pfam" id="PF13954"/>
    </source>
</evidence>
<keyword evidence="8" id="KW-0998">Cell outer membrane</keyword>
<dbReference type="InterPro" id="IPR025885">
    <property type="entry name" value="PapC_N"/>
</dbReference>
<keyword evidence="6" id="KW-0732">Signal</keyword>
<dbReference type="AlphaFoldDB" id="A0A7Y8RLN3"/>
<evidence type="ECO:0000256" key="2">
    <source>
        <dbReference type="ARBA" id="ARBA00008064"/>
    </source>
</evidence>
<keyword evidence="5" id="KW-0812">Transmembrane</keyword>
<evidence type="ECO:0000313" key="12">
    <source>
        <dbReference type="Proteomes" id="UP000543908"/>
    </source>
</evidence>
<comment type="subcellular location">
    <subcellularLocation>
        <location evidence="1">Cell outer membrane</location>
        <topology evidence="1">Multi-pass membrane protein</topology>
    </subcellularLocation>
</comment>
<dbReference type="PANTHER" id="PTHR30451:SF21">
    <property type="entry name" value="FIMBRIAL USHER DOMAIN-CONTAINING PROTEIN YDET-RELATED"/>
    <property type="match status" value="1"/>
</dbReference>
<gene>
    <name evidence="11" type="ORF">HT123_08365</name>
</gene>
<comment type="caution">
    <text evidence="11">The sequence shown here is derived from an EMBL/GenBank/DDBJ whole genome shotgun (WGS) entry which is preliminary data.</text>
</comment>
<dbReference type="GO" id="GO:0009297">
    <property type="term" value="P:pilus assembly"/>
    <property type="evidence" value="ECO:0007669"/>
    <property type="project" value="InterPro"/>
</dbReference>